<dbReference type="Gene3D" id="1.10.1200.10">
    <property type="entry name" value="ACP-like"/>
    <property type="match status" value="1"/>
</dbReference>
<dbReference type="Pfam" id="PF10501">
    <property type="entry name" value="Ribosomal_L50"/>
    <property type="match status" value="1"/>
</dbReference>
<keyword evidence="3" id="KW-0689">Ribosomal protein</keyword>
<dbReference type="GeneID" id="30148177"/>
<gene>
    <name evidence="7" type="ORF">BABINDRAFT_165335</name>
</gene>
<dbReference type="RefSeq" id="XP_018987143.1">
    <property type="nucleotide sequence ID" value="XM_019130324.1"/>
</dbReference>
<dbReference type="InterPro" id="IPR018305">
    <property type="entry name" value="Ribosomal_m50"/>
</dbReference>
<keyword evidence="5" id="KW-0687">Ribonucleoprotein</keyword>
<sequence>MSVIRNTLRTNVAGSARSFSITNRSAALMDFLPFVNKSKTAEQPLPSEATSEEVKKEVLKNQKPKVLGAHVKDLSWKKKMNGFTVSPWIAAETQKQADQTKLPEEEIHQVLTTVYAEVTLAPAVSIEELLAVSLDDLTLRFQVTKKFQEATGFTLRDYQLTQVRNIQDLKNLYYTFVKLRNEKLPNAIYLESSDFANTNVYIDANVTDAVQAKKLKDLVKKAEKIAKDEFDQFVEKSKA</sequence>
<evidence type="ECO:0000256" key="1">
    <source>
        <dbReference type="ARBA" id="ARBA00004173"/>
    </source>
</evidence>
<keyword evidence="4" id="KW-0496">Mitochondrion</keyword>
<dbReference type="Proteomes" id="UP000094336">
    <property type="component" value="Unassembled WGS sequence"/>
</dbReference>
<dbReference type="GO" id="GO:0005739">
    <property type="term" value="C:mitochondrion"/>
    <property type="evidence" value="ECO:0007669"/>
    <property type="project" value="UniProtKB-SubCell"/>
</dbReference>
<evidence type="ECO:0000313" key="7">
    <source>
        <dbReference type="EMBL" id="ODQ81815.1"/>
    </source>
</evidence>
<evidence type="ECO:0000256" key="4">
    <source>
        <dbReference type="ARBA" id="ARBA00023128"/>
    </source>
</evidence>
<dbReference type="GO" id="GO:0005840">
    <property type="term" value="C:ribosome"/>
    <property type="evidence" value="ECO:0007669"/>
    <property type="project" value="UniProtKB-KW"/>
</dbReference>
<comment type="similarity">
    <text evidence="2">Belongs to the mitochondrion-specific ribosomal protein mL50 family.</text>
</comment>
<dbReference type="GO" id="GO:1990904">
    <property type="term" value="C:ribonucleoprotein complex"/>
    <property type="evidence" value="ECO:0007669"/>
    <property type="project" value="UniProtKB-KW"/>
</dbReference>
<comment type="subcellular location">
    <subcellularLocation>
        <location evidence="1">Mitochondrion</location>
    </subcellularLocation>
</comment>
<evidence type="ECO:0000256" key="5">
    <source>
        <dbReference type="ARBA" id="ARBA00023274"/>
    </source>
</evidence>
<dbReference type="OrthoDB" id="3980895at2759"/>
<organism evidence="7 8">
    <name type="scientific">Babjeviella inositovora NRRL Y-12698</name>
    <dbReference type="NCBI Taxonomy" id="984486"/>
    <lineage>
        <taxon>Eukaryota</taxon>
        <taxon>Fungi</taxon>
        <taxon>Dikarya</taxon>
        <taxon>Ascomycota</taxon>
        <taxon>Saccharomycotina</taxon>
        <taxon>Pichiomycetes</taxon>
        <taxon>Serinales incertae sedis</taxon>
        <taxon>Babjeviella</taxon>
    </lineage>
</organism>
<dbReference type="STRING" id="984486.A0A1E3QVX1"/>
<keyword evidence="8" id="KW-1185">Reference proteome</keyword>
<protein>
    <recommendedName>
        <fullName evidence="6">Large ribosomal subunit protein mL50</fullName>
    </recommendedName>
</protein>
<evidence type="ECO:0000256" key="2">
    <source>
        <dbReference type="ARBA" id="ARBA00008860"/>
    </source>
</evidence>
<evidence type="ECO:0000256" key="3">
    <source>
        <dbReference type="ARBA" id="ARBA00022980"/>
    </source>
</evidence>
<proteinExistence type="inferred from homology"/>
<dbReference type="EMBL" id="KV454427">
    <property type="protein sequence ID" value="ODQ81815.1"/>
    <property type="molecule type" value="Genomic_DNA"/>
</dbReference>
<name>A0A1E3QVX1_9ASCO</name>
<accession>A0A1E3QVX1</accession>
<dbReference type="AlphaFoldDB" id="A0A1E3QVX1"/>
<dbReference type="InterPro" id="IPR036736">
    <property type="entry name" value="ACP-like_sf"/>
</dbReference>
<evidence type="ECO:0000313" key="8">
    <source>
        <dbReference type="Proteomes" id="UP000094336"/>
    </source>
</evidence>
<evidence type="ECO:0000256" key="6">
    <source>
        <dbReference type="ARBA" id="ARBA00035183"/>
    </source>
</evidence>
<reference evidence="8" key="1">
    <citation type="submission" date="2016-05" db="EMBL/GenBank/DDBJ databases">
        <title>Comparative genomics of biotechnologically important yeasts.</title>
        <authorList>
            <consortium name="DOE Joint Genome Institute"/>
            <person name="Riley R."/>
            <person name="Haridas S."/>
            <person name="Wolfe K.H."/>
            <person name="Lopes M.R."/>
            <person name="Hittinger C.T."/>
            <person name="Goker M."/>
            <person name="Salamov A."/>
            <person name="Wisecaver J."/>
            <person name="Long T.M."/>
            <person name="Aerts A.L."/>
            <person name="Barry K."/>
            <person name="Choi C."/>
            <person name="Clum A."/>
            <person name="Coughlan A.Y."/>
            <person name="Deshpande S."/>
            <person name="Douglass A.P."/>
            <person name="Hanson S.J."/>
            <person name="Klenk H.-P."/>
            <person name="Labutti K."/>
            <person name="Lapidus A."/>
            <person name="Lindquist E."/>
            <person name="Lipzen A."/>
            <person name="Meier-Kolthoff J.P."/>
            <person name="Ohm R.A."/>
            <person name="Otillar R.P."/>
            <person name="Pangilinan J."/>
            <person name="Peng Y."/>
            <person name="Rokas A."/>
            <person name="Rosa C.A."/>
            <person name="Scheuner C."/>
            <person name="Sibirny A.A."/>
            <person name="Slot J.C."/>
            <person name="Stielow J.B."/>
            <person name="Sun H."/>
            <person name="Kurtzman C.P."/>
            <person name="Blackwell M."/>
            <person name="Grigoriev I.V."/>
            <person name="Jeffries T.W."/>
        </authorList>
    </citation>
    <scope>NUCLEOTIDE SEQUENCE [LARGE SCALE GENOMIC DNA]</scope>
    <source>
        <strain evidence="8">NRRL Y-12698</strain>
    </source>
</reference>